<organism evidence="9 10">
    <name type="scientific">Actinorhabdospora filicis</name>
    <dbReference type="NCBI Taxonomy" id="1785913"/>
    <lineage>
        <taxon>Bacteria</taxon>
        <taxon>Bacillati</taxon>
        <taxon>Actinomycetota</taxon>
        <taxon>Actinomycetes</taxon>
        <taxon>Micromonosporales</taxon>
        <taxon>Micromonosporaceae</taxon>
        <taxon>Actinorhabdospora</taxon>
    </lineage>
</organism>
<evidence type="ECO:0000256" key="5">
    <source>
        <dbReference type="ARBA" id="ARBA00022984"/>
    </source>
</evidence>
<feature type="transmembrane region" description="Helical" evidence="8">
    <location>
        <begin position="197"/>
        <end position="222"/>
    </location>
</feature>
<feature type="transmembrane region" description="Helical" evidence="8">
    <location>
        <begin position="430"/>
        <end position="452"/>
    </location>
</feature>
<feature type="transmembrane region" description="Helical" evidence="8">
    <location>
        <begin position="168"/>
        <end position="191"/>
    </location>
</feature>
<feature type="transmembrane region" description="Helical" evidence="8">
    <location>
        <begin position="371"/>
        <end position="396"/>
    </location>
</feature>
<evidence type="ECO:0000313" key="10">
    <source>
        <dbReference type="Proteomes" id="UP001165079"/>
    </source>
</evidence>
<keyword evidence="4" id="KW-0133">Cell shape</keyword>
<comment type="subcellular location">
    <subcellularLocation>
        <location evidence="1">Cell membrane</location>
        <topology evidence="1">Multi-pass membrane protein</topology>
    </subcellularLocation>
</comment>
<protein>
    <submittedName>
        <fullName evidence="9">Lipid II flippase MurJ</fullName>
    </submittedName>
</protein>
<keyword evidence="3 8" id="KW-0812">Transmembrane</keyword>
<keyword evidence="6 8" id="KW-1133">Transmembrane helix</keyword>
<feature type="transmembrane region" description="Helical" evidence="8">
    <location>
        <begin position="288"/>
        <end position="308"/>
    </location>
</feature>
<dbReference type="CDD" id="cd13123">
    <property type="entry name" value="MATE_MurJ_like"/>
    <property type="match status" value="1"/>
</dbReference>
<keyword evidence="5" id="KW-0573">Peptidoglycan synthesis</keyword>
<feature type="transmembrane region" description="Helical" evidence="8">
    <location>
        <begin position="36"/>
        <end position="54"/>
    </location>
</feature>
<keyword evidence="2" id="KW-1003">Cell membrane</keyword>
<comment type="caution">
    <text evidence="9">The sequence shown here is derived from an EMBL/GenBank/DDBJ whole genome shotgun (WGS) entry which is preliminary data.</text>
</comment>
<dbReference type="Pfam" id="PF03023">
    <property type="entry name" value="MurJ"/>
    <property type="match status" value="1"/>
</dbReference>
<dbReference type="NCBIfam" id="TIGR01695">
    <property type="entry name" value="murJ_mviN"/>
    <property type="match status" value="1"/>
</dbReference>
<dbReference type="EMBL" id="BSTX01000005">
    <property type="protein sequence ID" value="GLZ81135.1"/>
    <property type="molecule type" value="Genomic_DNA"/>
</dbReference>
<dbReference type="RefSeq" id="WP_285666509.1">
    <property type="nucleotide sequence ID" value="NZ_BSTX01000005.1"/>
</dbReference>
<evidence type="ECO:0000256" key="2">
    <source>
        <dbReference type="ARBA" id="ARBA00022475"/>
    </source>
</evidence>
<dbReference type="AlphaFoldDB" id="A0A9W6SSG9"/>
<evidence type="ECO:0000256" key="3">
    <source>
        <dbReference type="ARBA" id="ARBA00022692"/>
    </source>
</evidence>
<feature type="transmembrane region" description="Helical" evidence="8">
    <location>
        <begin position="464"/>
        <end position="489"/>
    </location>
</feature>
<keyword evidence="10" id="KW-1185">Reference proteome</keyword>
<dbReference type="GO" id="GO:0009252">
    <property type="term" value="P:peptidoglycan biosynthetic process"/>
    <property type="evidence" value="ECO:0007669"/>
    <property type="project" value="UniProtKB-KW"/>
</dbReference>
<feature type="transmembrane region" description="Helical" evidence="8">
    <location>
        <begin position="243"/>
        <end position="268"/>
    </location>
</feature>
<evidence type="ECO:0000256" key="4">
    <source>
        <dbReference type="ARBA" id="ARBA00022960"/>
    </source>
</evidence>
<feature type="transmembrane region" description="Helical" evidence="8">
    <location>
        <begin position="60"/>
        <end position="79"/>
    </location>
</feature>
<sequence>MAEATSTETGGSVVRSSAVMAVGTIVSRLTGFGRSAVIAAAIGGAAVGNAYATAQFFPQMIYEFLLGGILTSVLVPLLVRARKEDADRGEAYTQRFVTLIVLLLSAATVLVVACAPLLAKALTKENTGLVTDLSYLMLPMIFFYGVAAVLAAILNTRGHFAAPMWAPILNNLVIIGTGVLFMVMFGAVAIIPENMTAPMILVLGGGTTLGIVVQVLGLLPALRSVGFKMKFRFDFRALHLGHIARLSGWMFCYVAVSQVSVIAVLRILNEVSANDKDAAGPAIYNNAYLLMMMAHGIVAVSIITALMPRMSEAAAEGRKADVAAYLSQGVRLSAVILLPATGGFIVLGTTLAPLLFGWGQFTHDQAVTTGLVTAVAGLSLMPFAISQLQTFAFYAMPDTKTPALLNIPSVAMRVGVYLLTFALLPATMVAQGLMVGNGVSYVVAAFLGAVLLRRSLGPLGMGRIFGTLVKLTVAAAAGSVAAWLAMLVLPNDMVSGKVDAVINLIVGGGVLAVVYLVVAVMLKTKEVTDVVGLVKGKLGR</sequence>
<dbReference type="PANTHER" id="PTHR47019:SF1">
    <property type="entry name" value="LIPID II FLIPPASE MURJ"/>
    <property type="match status" value="1"/>
</dbReference>
<proteinExistence type="predicted"/>
<dbReference type="PANTHER" id="PTHR47019">
    <property type="entry name" value="LIPID II FLIPPASE MURJ"/>
    <property type="match status" value="1"/>
</dbReference>
<gene>
    <name evidence="9" type="primary">mviN</name>
    <name evidence="9" type="ORF">Afil01_59420</name>
</gene>
<dbReference type="InterPro" id="IPR004268">
    <property type="entry name" value="MurJ"/>
</dbReference>
<dbReference type="InterPro" id="IPR051050">
    <property type="entry name" value="Lipid_II_flippase_MurJ/MviN"/>
</dbReference>
<evidence type="ECO:0000256" key="8">
    <source>
        <dbReference type="SAM" id="Phobius"/>
    </source>
</evidence>
<name>A0A9W6SSG9_9ACTN</name>
<evidence type="ECO:0000313" key="9">
    <source>
        <dbReference type="EMBL" id="GLZ81135.1"/>
    </source>
</evidence>
<feature type="transmembrane region" description="Helical" evidence="8">
    <location>
        <begin position="501"/>
        <end position="522"/>
    </location>
</feature>
<dbReference type="PRINTS" id="PR01806">
    <property type="entry name" value="VIRFACTRMVIN"/>
</dbReference>
<keyword evidence="7 8" id="KW-0472">Membrane</keyword>
<evidence type="ECO:0000256" key="6">
    <source>
        <dbReference type="ARBA" id="ARBA00022989"/>
    </source>
</evidence>
<feature type="transmembrane region" description="Helical" evidence="8">
    <location>
        <begin position="403"/>
        <end position="424"/>
    </location>
</feature>
<dbReference type="GO" id="GO:0015648">
    <property type="term" value="F:lipid-linked peptidoglycan transporter activity"/>
    <property type="evidence" value="ECO:0007669"/>
    <property type="project" value="TreeGrafter"/>
</dbReference>
<reference evidence="9" key="1">
    <citation type="submission" date="2023-03" db="EMBL/GenBank/DDBJ databases">
        <title>Actinorhabdospora filicis NBRC 111898.</title>
        <authorList>
            <person name="Ichikawa N."/>
            <person name="Sato H."/>
            <person name="Tonouchi N."/>
        </authorList>
    </citation>
    <scope>NUCLEOTIDE SEQUENCE</scope>
    <source>
        <strain evidence="9">NBRC 111898</strain>
    </source>
</reference>
<dbReference type="Proteomes" id="UP001165079">
    <property type="component" value="Unassembled WGS sequence"/>
</dbReference>
<dbReference type="GO" id="GO:0005886">
    <property type="term" value="C:plasma membrane"/>
    <property type="evidence" value="ECO:0007669"/>
    <property type="project" value="UniProtKB-SubCell"/>
</dbReference>
<dbReference type="GO" id="GO:0034204">
    <property type="term" value="P:lipid translocation"/>
    <property type="evidence" value="ECO:0007669"/>
    <property type="project" value="TreeGrafter"/>
</dbReference>
<feature type="transmembrane region" description="Helical" evidence="8">
    <location>
        <begin position="99"/>
        <end position="122"/>
    </location>
</feature>
<evidence type="ECO:0000256" key="7">
    <source>
        <dbReference type="ARBA" id="ARBA00023136"/>
    </source>
</evidence>
<evidence type="ECO:0000256" key="1">
    <source>
        <dbReference type="ARBA" id="ARBA00004651"/>
    </source>
</evidence>
<feature type="transmembrane region" description="Helical" evidence="8">
    <location>
        <begin position="134"/>
        <end position="156"/>
    </location>
</feature>
<dbReference type="GO" id="GO:0008360">
    <property type="term" value="P:regulation of cell shape"/>
    <property type="evidence" value="ECO:0007669"/>
    <property type="project" value="UniProtKB-KW"/>
</dbReference>
<feature type="transmembrane region" description="Helical" evidence="8">
    <location>
        <begin position="329"/>
        <end position="351"/>
    </location>
</feature>
<accession>A0A9W6SSG9</accession>